<keyword evidence="6" id="KW-1185">Reference proteome</keyword>
<dbReference type="Proteomes" id="UP001321749">
    <property type="component" value="Unassembled WGS sequence"/>
</dbReference>
<protein>
    <submittedName>
        <fullName evidence="5">Aldose 1-epimerase</fullName>
    </submittedName>
</protein>
<dbReference type="InterPro" id="IPR008183">
    <property type="entry name" value="Aldose_1/G6P_1-epimerase"/>
</dbReference>
<sequence length="383" mass="41720">MKFSTLIMASLVEAAAVTRQSAAPAPGSDGKYTISAPGIKAQFIPYGATLTNLYVKDKNGNDVDVVLGYDDIEWYPKDPGHPVYNAIPGRYANRIGNGQYQIDGVTYKTEKNDGDNTLHSGTNNWSFRFWNVTAASQDSITFSIVDQSNSSQGFPGRVESSVTYSVTNSTWKIKITATSPEQKSPILLTQHTYFNLDAYKNPATPLIWDHTLHLPYSKRYLEADQGALPTGKILTAEPGSINDFASKPDLLLGHSRADPAFAGNCGANGACEGYNGYWLIDDAPKDAVVLTLASAFSGVKAELKTDQPGVVLYSCNWMDGSASLKSTQGLTKDQKVVRSSCIAIEAQEYPDGINHPEWNRLDKQIFGPGQTYSQETSWTFGLL</sequence>
<organism evidence="5 6">
    <name type="scientific">Cladorrhinum samala</name>
    <dbReference type="NCBI Taxonomy" id="585594"/>
    <lineage>
        <taxon>Eukaryota</taxon>
        <taxon>Fungi</taxon>
        <taxon>Dikarya</taxon>
        <taxon>Ascomycota</taxon>
        <taxon>Pezizomycotina</taxon>
        <taxon>Sordariomycetes</taxon>
        <taxon>Sordariomycetidae</taxon>
        <taxon>Sordariales</taxon>
        <taxon>Podosporaceae</taxon>
        <taxon>Cladorrhinum</taxon>
    </lineage>
</organism>
<dbReference type="CDD" id="cd09019">
    <property type="entry name" value="galactose_mutarotase_like"/>
    <property type="match status" value="1"/>
</dbReference>
<dbReference type="EMBL" id="MU864934">
    <property type="protein sequence ID" value="KAK4466141.1"/>
    <property type="molecule type" value="Genomic_DNA"/>
</dbReference>
<dbReference type="PANTHER" id="PTHR10091">
    <property type="entry name" value="ALDOSE-1-EPIMERASE"/>
    <property type="match status" value="1"/>
</dbReference>
<name>A0AAV9I2J9_9PEZI</name>
<accession>A0AAV9I2J9</accession>
<dbReference type="Pfam" id="PF01263">
    <property type="entry name" value="Aldose_epim"/>
    <property type="match status" value="1"/>
</dbReference>
<dbReference type="Gene3D" id="2.70.98.10">
    <property type="match status" value="1"/>
</dbReference>
<evidence type="ECO:0000256" key="1">
    <source>
        <dbReference type="ARBA" id="ARBA00006206"/>
    </source>
</evidence>
<gene>
    <name evidence="5" type="ORF">QBC42DRAFT_335898</name>
</gene>
<feature type="signal peptide" evidence="4">
    <location>
        <begin position="1"/>
        <end position="16"/>
    </location>
</feature>
<evidence type="ECO:0000313" key="6">
    <source>
        <dbReference type="Proteomes" id="UP001321749"/>
    </source>
</evidence>
<evidence type="ECO:0000256" key="2">
    <source>
        <dbReference type="ARBA" id="ARBA00023235"/>
    </source>
</evidence>
<dbReference type="GO" id="GO:0033499">
    <property type="term" value="P:galactose catabolic process via UDP-galactose, Leloir pathway"/>
    <property type="evidence" value="ECO:0007669"/>
    <property type="project" value="TreeGrafter"/>
</dbReference>
<dbReference type="InterPro" id="IPR011013">
    <property type="entry name" value="Gal_mutarotase_sf_dom"/>
</dbReference>
<dbReference type="PANTHER" id="PTHR10091:SF2">
    <property type="entry name" value="ALDOSE 1-EPIMERASE"/>
    <property type="match status" value="1"/>
</dbReference>
<dbReference type="SUPFAM" id="SSF74650">
    <property type="entry name" value="Galactose mutarotase-like"/>
    <property type="match status" value="1"/>
</dbReference>
<keyword evidence="2" id="KW-0413">Isomerase</keyword>
<dbReference type="GO" id="GO:0004034">
    <property type="term" value="F:aldose 1-epimerase activity"/>
    <property type="evidence" value="ECO:0007669"/>
    <property type="project" value="TreeGrafter"/>
</dbReference>
<comment type="caution">
    <text evidence="5">The sequence shown here is derived from an EMBL/GenBank/DDBJ whole genome shotgun (WGS) entry which is preliminary data.</text>
</comment>
<keyword evidence="3" id="KW-0119">Carbohydrate metabolism</keyword>
<dbReference type="AlphaFoldDB" id="A0AAV9I2J9"/>
<dbReference type="FunFam" id="2.70.98.10:FF:000014">
    <property type="entry name" value="Aldose 1-epimerase, putative"/>
    <property type="match status" value="1"/>
</dbReference>
<evidence type="ECO:0000313" key="5">
    <source>
        <dbReference type="EMBL" id="KAK4466141.1"/>
    </source>
</evidence>
<keyword evidence="4" id="KW-0732">Signal</keyword>
<feature type="chain" id="PRO_5043877600" evidence="4">
    <location>
        <begin position="17"/>
        <end position="383"/>
    </location>
</feature>
<dbReference type="InterPro" id="IPR014718">
    <property type="entry name" value="GH-type_carb-bd"/>
</dbReference>
<evidence type="ECO:0000256" key="4">
    <source>
        <dbReference type="SAM" id="SignalP"/>
    </source>
</evidence>
<evidence type="ECO:0000256" key="3">
    <source>
        <dbReference type="ARBA" id="ARBA00023277"/>
    </source>
</evidence>
<comment type="similarity">
    <text evidence="1">Belongs to the aldose epimerase family.</text>
</comment>
<proteinExistence type="inferred from homology"/>
<dbReference type="InterPro" id="IPR047215">
    <property type="entry name" value="Galactose_mutarotase-like"/>
</dbReference>
<reference evidence="5" key="2">
    <citation type="submission" date="2023-06" db="EMBL/GenBank/DDBJ databases">
        <authorList>
            <consortium name="Lawrence Berkeley National Laboratory"/>
            <person name="Mondo S.J."/>
            <person name="Hensen N."/>
            <person name="Bonometti L."/>
            <person name="Westerberg I."/>
            <person name="Brannstrom I.O."/>
            <person name="Guillou S."/>
            <person name="Cros-Aarteil S."/>
            <person name="Calhoun S."/>
            <person name="Haridas S."/>
            <person name="Kuo A."/>
            <person name="Pangilinan J."/>
            <person name="Riley R."/>
            <person name="Labutti K."/>
            <person name="Andreopoulos B."/>
            <person name="Lipzen A."/>
            <person name="Chen C."/>
            <person name="Yanf M."/>
            <person name="Daum C."/>
            <person name="Ng V."/>
            <person name="Clum A."/>
            <person name="Steindorff A."/>
            <person name="Ohm R."/>
            <person name="Martin F."/>
            <person name="Silar P."/>
            <person name="Natvig D."/>
            <person name="Lalanne C."/>
            <person name="Gautier V."/>
            <person name="Ament-Velasquez S.L."/>
            <person name="Kruys A."/>
            <person name="Hutchinson M.I."/>
            <person name="Powell A.J."/>
            <person name="Barry K."/>
            <person name="Miller A.N."/>
            <person name="Grigoriev I.V."/>
            <person name="Debuchy R."/>
            <person name="Gladieux P."/>
            <person name="Thoren M.H."/>
            <person name="Johannesson H."/>
        </authorList>
    </citation>
    <scope>NUCLEOTIDE SEQUENCE</scope>
    <source>
        <strain evidence="5">PSN324</strain>
    </source>
</reference>
<dbReference type="GO" id="GO:0030246">
    <property type="term" value="F:carbohydrate binding"/>
    <property type="evidence" value="ECO:0007669"/>
    <property type="project" value="InterPro"/>
</dbReference>
<reference evidence="5" key="1">
    <citation type="journal article" date="2023" name="Mol. Phylogenet. Evol.">
        <title>Genome-scale phylogeny and comparative genomics of the fungal order Sordariales.</title>
        <authorList>
            <person name="Hensen N."/>
            <person name="Bonometti L."/>
            <person name="Westerberg I."/>
            <person name="Brannstrom I.O."/>
            <person name="Guillou S."/>
            <person name="Cros-Aarteil S."/>
            <person name="Calhoun S."/>
            <person name="Haridas S."/>
            <person name="Kuo A."/>
            <person name="Mondo S."/>
            <person name="Pangilinan J."/>
            <person name="Riley R."/>
            <person name="LaButti K."/>
            <person name="Andreopoulos B."/>
            <person name="Lipzen A."/>
            <person name="Chen C."/>
            <person name="Yan M."/>
            <person name="Daum C."/>
            <person name="Ng V."/>
            <person name="Clum A."/>
            <person name="Steindorff A."/>
            <person name="Ohm R.A."/>
            <person name="Martin F."/>
            <person name="Silar P."/>
            <person name="Natvig D.O."/>
            <person name="Lalanne C."/>
            <person name="Gautier V."/>
            <person name="Ament-Velasquez S.L."/>
            <person name="Kruys A."/>
            <person name="Hutchinson M.I."/>
            <person name="Powell A.J."/>
            <person name="Barry K."/>
            <person name="Miller A.N."/>
            <person name="Grigoriev I.V."/>
            <person name="Debuchy R."/>
            <person name="Gladieux P."/>
            <person name="Hiltunen Thoren M."/>
            <person name="Johannesson H."/>
        </authorList>
    </citation>
    <scope>NUCLEOTIDE SEQUENCE</scope>
    <source>
        <strain evidence="5">PSN324</strain>
    </source>
</reference>
<dbReference type="GO" id="GO:0006006">
    <property type="term" value="P:glucose metabolic process"/>
    <property type="evidence" value="ECO:0007669"/>
    <property type="project" value="TreeGrafter"/>
</dbReference>